<accession>A0ABN8HZD0</accession>
<evidence type="ECO:0000256" key="5">
    <source>
        <dbReference type="ARBA" id="ARBA00022692"/>
    </source>
</evidence>
<comment type="subcellular location">
    <subcellularLocation>
        <location evidence="2">Endoplasmic reticulum membrane</location>
        <topology evidence="2">Multi-pass membrane protein</topology>
    </subcellularLocation>
</comment>
<reference evidence="18" key="1">
    <citation type="submission" date="2022-03" db="EMBL/GenBank/DDBJ databases">
        <authorList>
            <person name="Martin H S."/>
        </authorList>
    </citation>
    <scope>NUCLEOTIDE SEQUENCE</scope>
</reference>
<keyword evidence="8" id="KW-0256">Endoplasmic reticulum</keyword>
<dbReference type="Pfam" id="PF22248">
    <property type="entry name" value="ERMP1_C"/>
    <property type="match status" value="1"/>
</dbReference>
<evidence type="ECO:0000256" key="8">
    <source>
        <dbReference type="ARBA" id="ARBA00022824"/>
    </source>
</evidence>
<dbReference type="CDD" id="cd03875">
    <property type="entry name" value="M28_Fxna_like"/>
    <property type="match status" value="1"/>
</dbReference>
<organism evidence="18 19">
    <name type="scientific">Iphiclides podalirius</name>
    <name type="common">scarce swallowtail</name>
    <dbReference type="NCBI Taxonomy" id="110791"/>
    <lineage>
        <taxon>Eukaryota</taxon>
        <taxon>Metazoa</taxon>
        <taxon>Ecdysozoa</taxon>
        <taxon>Arthropoda</taxon>
        <taxon>Hexapoda</taxon>
        <taxon>Insecta</taxon>
        <taxon>Pterygota</taxon>
        <taxon>Neoptera</taxon>
        <taxon>Endopterygota</taxon>
        <taxon>Lepidoptera</taxon>
        <taxon>Glossata</taxon>
        <taxon>Ditrysia</taxon>
        <taxon>Papilionoidea</taxon>
        <taxon>Papilionidae</taxon>
        <taxon>Papilioninae</taxon>
        <taxon>Iphiclides</taxon>
    </lineage>
</organism>
<feature type="transmembrane region" description="Helical" evidence="14">
    <location>
        <begin position="631"/>
        <end position="651"/>
    </location>
</feature>
<evidence type="ECO:0000256" key="9">
    <source>
        <dbReference type="ARBA" id="ARBA00022833"/>
    </source>
</evidence>
<dbReference type="InterPro" id="IPR048024">
    <property type="entry name" value="Fxna-like_M28_dom"/>
</dbReference>
<feature type="non-terminal residue" evidence="18">
    <location>
        <position position="1"/>
    </location>
</feature>
<proteinExistence type="inferred from homology"/>
<evidence type="ECO:0000259" key="17">
    <source>
        <dbReference type="Pfam" id="PF22249"/>
    </source>
</evidence>
<dbReference type="InterPro" id="IPR007484">
    <property type="entry name" value="Peptidase_M28"/>
</dbReference>
<evidence type="ECO:0000313" key="18">
    <source>
        <dbReference type="EMBL" id="CAH2041909.1"/>
    </source>
</evidence>
<protein>
    <recommendedName>
        <fullName evidence="20">Endoplasmic reticulum metallopeptidase 1</fullName>
    </recommendedName>
</protein>
<name>A0ABN8HZD0_9NEOP</name>
<keyword evidence="7" id="KW-0378">Hydrolase</keyword>
<feature type="transmembrane region" description="Helical" evidence="14">
    <location>
        <begin position="530"/>
        <end position="549"/>
    </location>
</feature>
<evidence type="ECO:0000256" key="13">
    <source>
        <dbReference type="ARBA" id="ARBA00023180"/>
    </source>
</evidence>
<evidence type="ECO:0000256" key="11">
    <source>
        <dbReference type="ARBA" id="ARBA00023049"/>
    </source>
</evidence>
<keyword evidence="5 14" id="KW-0812">Transmembrane</keyword>
<evidence type="ECO:0000256" key="4">
    <source>
        <dbReference type="ARBA" id="ARBA00022670"/>
    </source>
</evidence>
<dbReference type="PANTHER" id="PTHR12147">
    <property type="entry name" value="METALLOPEPTIDASE M28 FAMILY MEMBER"/>
    <property type="match status" value="1"/>
</dbReference>
<dbReference type="Pfam" id="PF22249">
    <property type="entry name" value="ERMP1-TM"/>
    <property type="match status" value="1"/>
</dbReference>
<keyword evidence="13" id="KW-0325">Glycoprotein</keyword>
<feature type="domain" description="Endoplasmic reticulum metallopeptidase 1-like C-terminal" evidence="16">
    <location>
        <begin position="654"/>
        <end position="869"/>
    </location>
</feature>
<feature type="domain" description="Peptidase M28" evidence="15">
    <location>
        <begin position="140"/>
        <end position="325"/>
    </location>
</feature>
<evidence type="ECO:0000256" key="7">
    <source>
        <dbReference type="ARBA" id="ARBA00022801"/>
    </source>
</evidence>
<feature type="transmembrane region" description="Helical" evidence="14">
    <location>
        <begin position="556"/>
        <end position="584"/>
    </location>
</feature>
<dbReference type="InterPro" id="IPR053973">
    <property type="entry name" value="ERMP1-like_C"/>
</dbReference>
<evidence type="ECO:0000256" key="6">
    <source>
        <dbReference type="ARBA" id="ARBA00022723"/>
    </source>
</evidence>
<dbReference type="Pfam" id="PF04389">
    <property type="entry name" value="Peptidase_M28"/>
    <property type="match status" value="1"/>
</dbReference>
<evidence type="ECO:0000256" key="1">
    <source>
        <dbReference type="ARBA" id="ARBA00001947"/>
    </source>
</evidence>
<evidence type="ECO:0000256" key="12">
    <source>
        <dbReference type="ARBA" id="ARBA00023136"/>
    </source>
</evidence>
<dbReference type="EMBL" id="OW152826">
    <property type="protein sequence ID" value="CAH2041909.1"/>
    <property type="molecule type" value="Genomic_DNA"/>
</dbReference>
<gene>
    <name evidence="18" type="ORF">IPOD504_LOCUS3447</name>
</gene>
<evidence type="ECO:0000256" key="10">
    <source>
        <dbReference type="ARBA" id="ARBA00022989"/>
    </source>
</evidence>
<keyword evidence="10 14" id="KW-1133">Transmembrane helix</keyword>
<evidence type="ECO:0000256" key="14">
    <source>
        <dbReference type="SAM" id="Phobius"/>
    </source>
</evidence>
<keyword evidence="4" id="KW-0645">Protease</keyword>
<dbReference type="SUPFAM" id="SSF53187">
    <property type="entry name" value="Zn-dependent exopeptidases"/>
    <property type="match status" value="1"/>
</dbReference>
<evidence type="ECO:0000259" key="16">
    <source>
        <dbReference type="Pfam" id="PF22248"/>
    </source>
</evidence>
<dbReference type="Gene3D" id="3.40.630.10">
    <property type="entry name" value="Zn peptidases"/>
    <property type="match status" value="1"/>
</dbReference>
<comment type="cofactor">
    <cofactor evidence="1">
        <name>Zn(2+)</name>
        <dbReference type="ChEBI" id="CHEBI:29105"/>
    </cofactor>
</comment>
<evidence type="ECO:0000313" key="19">
    <source>
        <dbReference type="Proteomes" id="UP000837857"/>
    </source>
</evidence>
<evidence type="ECO:0000256" key="3">
    <source>
        <dbReference type="ARBA" id="ARBA00010918"/>
    </source>
</evidence>
<feature type="domain" description="Endoplasmic reticulum metallopeptidase 1/1-A TM" evidence="17">
    <location>
        <begin position="520"/>
        <end position="609"/>
    </location>
</feature>
<evidence type="ECO:0000259" key="15">
    <source>
        <dbReference type="Pfam" id="PF04389"/>
    </source>
</evidence>
<feature type="transmembrane region" description="Helical" evidence="14">
    <location>
        <begin position="596"/>
        <end position="619"/>
    </location>
</feature>
<keyword evidence="12 14" id="KW-0472">Membrane</keyword>
<keyword evidence="9" id="KW-0862">Zinc</keyword>
<keyword evidence="19" id="KW-1185">Reference proteome</keyword>
<dbReference type="InterPro" id="IPR053974">
    <property type="entry name" value="ERMP1_1-A_TM"/>
</dbReference>
<dbReference type="Proteomes" id="UP000837857">
    <property type="component" value="Chromosome 14"/>
</dbReference>
<sequence>MQVAEDDKARRGGLPLRWALCAALGTALVALLGAHAERRLPPPRRGPPHEFDAFRAHRHLANLTAIGPRVAGSYENEVVAVKWVVETLRQLAAEASPHNRLEIDVHTSSGAFPLTFMDGMNNVYRDVQSVVARASGVGGRRARTALLLNCHFDTVPDSPGASDDAAGCAVLLETLRALLAAARPLRHDVVCLLNGAEENILQASHGFVAGHRWARHVRAFVNLEACGAGGREVLFQAGPHDPWLLEVYAAAAPHPFASSLAQELFQSGLIPADTDFRIFRDFGGLSGVDLAWNSNGYVYHTHLDTADRVPLGALQRTGDNVLALVRGTYAPRGGAVRPAPAPPTAPLPAQGCWRARSWRRPRSARPARPSTSTCWGWRRWRCGPAPRCWRPARRWRSPRCGCTSAPRRRARGCTCGAASGRSWWAPRRARRRGAGGGAGRGRGAGRARALRRRAAGLLLAALAAGAAVRRGRAGRRLGGRGRRVGAARRARGGGARLVGGARARRRVGGGGCALALAACAWRGLRSGFVPLGWGALAALADVAASLGRASPPRRALLWALGAALPAAHTAYLALASLAMLVPIMGRIGTPPVPADVIMASLVALLTLATFGWMTPLVAAAQRPGRLAGPPAVLALATAALLLAGAAGPPYARDTPQRVLLFHTRRTDHTANGSRPDHFFWIPEIDGNTPRSLEGATPTPPEECARWLYCGAPYYLPVRSLVARGHRLAAAAAPLPRLHARLALRRLDATTQALSLRLRGPRHLVLVLAPAEGAVVSWSSLLERPLAGPRWRGRLTYFFALHRARSDPDWELELHIRHNLTREPASWVELSLAGHSLAGARALHPEHRRLLRALPPWTAPTGWGVDLHLYRL</sequence>
<keyword evidence="11" id="KW-0482">Metalloprotease</keyword>
<comment type="similarity">
    <text evidence="3">Belongs to the peptidase M28 family.</text>
</comment>
<evidence type="ECO:0008006" key="20">
    <source>
        <dbReference type="Google" id="ProtNLM"/>
    </source>
</evidence>
<dbReference type="InterPro" id="IPR045175">
    <property type="entry name" value="M28_fam"/>
</dbReference>
<dbReference type="PANTHER" id="PTHR12147:SF22">
    <property type="entry name" value="ENDOPLASMIC RETICULUM METALLOPEPTIDASE 1"/>
    <property type="match status" value="1"/>
</dbReference>
<evidence type="ECO:0000256" key="2">
    <source>
        <dbReference type="ARBA" id="ARBA00004477"/>
    </source>
</evidence>
<keyword evidence="6" id="KW-0479">Metal-binding</keyword>